<dbReference type="InterPro" id="IPR011047">
    <property type="entry name" value="Quinoprotein_ADH-like_sf"/>
</dbReference>
<dbReference type="InterPro" id="IPR002372">
    <property type="entry name" value="PQQ_rpt_dom"/>
</dbReference>
<evidence type="ECO:0000256" key="1">
    <source>
        <dbReference type="SAM" id="MobiDB-lite"/>
    </source>
</evidence>
<evidence type="ECO:0000259" key="2">
    <source>
        <dbReference type="Pfam" id="PF13360"/>
    </source>
</evidence>
<proteinExistence type="predicted"/>
<dbReference type="InterPro" id="IPR018391">
    <property type="entry name" value="PQQ_b-propeller_rpt"/>
</dbReference>
<feature type="domain" description="Pyrrolo-quinoline quinone repeat" evidence="2">
    <location>
        <begin position="376"/>
        <end position="509"/>
    </location>
</feature>
<gene>
    <name evidence="3" type="ORF">Q5716_14785</name>
</gene>
<evidence type="ECO:0000313" key="4">
    <source>
        <dbReference type="Proteomes" id="UP001241072"/>
    </source>
</evidence>
<protein>
    <submittedName>
        <fullName evidence="3">PQQ-binding-like beta-propeller repeat protein</fullName>
    </submittedName>
</protein>
<name>A0ABT9BW13_9MICO</name>
<dbReference type="RefSeq" id="WP_305003926.1">
    <property type="nucleotide sequence ID" value="NZ_JAUQUB010000006.1"/>
</dbReference>
<dbReference type="InterPro" id="IPR015943">
    <property type="entry name" value="WD40/YVTN_repeat-like_dom_sf"/>
</dbReference>
<dbReference type="Pfam" id="PF13360">
    <property type="entry name" value="PQQ_2"/>
    <property type="match status" value="1"/>
</dbReference>
<accession>A0ABT9BW13</accession>
<comment type="caution">
    <text evidence="3">The sequence shown here is derived from an EMBL/GenBank/DDBJ whole genome shotgun (WGS) entry which is preliminary data.</text>
</comment>
<dbReference type="Gene3D" id="2.130.10.10">
    <property type="entry name" value="YVTN repeat-like/Quinoprotein amine dehydrogenase"/>
    <property type="match status" value="1"/>
</dbReference>
<keyword evidence="4" id="KW-1185">Reference proteome</keyword>
<feature type="region of interest" description="Disordered" evidence="1">
    <location>
        <begin position="213"/>
        <end position="235"/>
    </location>
</feature>
<dbReference type="EMBL" id="JAUQUB010000006">
    <property type="protein sequence ID" value="MDO7883497.1"/>
    <property type="molecule type" value="Genomic_DNA"/>
</dbReference>
<organism evidence="3 4">
    <name type="scientific">Antiquaquibacter soli</name>
    <dbReference type="NCBI Taxonomy" id="3064523"/>
    <lineage>
        <taxon>Bacteria</taxon>
        <taxon>Bacillati</taxon>
        <taxon>Actinomycetota</taxon>
        <taxon>Actinomycetes</taxon>
        <taxon>Micrococcales</taxon>
        <taxon>Microbacteriaceae</taxon>
        <taxon>Antiquaquibacter</taxon>
    </lineage>
</organism>
<sequence length="578" mass="60325">MAWIAVVGTVLGGTALMAVADQRPSAAPQNAAEAFLPPDGSASELTYSTGEEWILESAFGTGPQMLLQLPSYASAHQFNLADVNAEGYNTDRYWRQTWSDVSGERPQLTELYELDVDGVRMLTLTGGESGFSFEPGLLSLPADIHDGSTWSSEGFALPQQLIEYRSTGSAKAGPDGCLVVQLDVVYTDPDAADAVLLESADTSTWCPGRGVVESEYTTGGEPGTSATRPLPEDRRLESSAASPRVDLLALADSAAQDVSLLVRDPLFGEQDFPGTTDGTVAATSDGAVVFASTRDLLAYRAAAPGEPSVREWVAHPGGTITTLTAIGDVVLVGTTDRAIQAYDSAGRRGWTARFDDVVLAPPVPDGRGGALILSVDGELRRVSLGDGSTTWSTGLGGDSAIAPAVGDGVVVAINDAEDAAMVYDLDDGTLLWSQAVERPSLAAVVDGRVIVASYAGSVLAWDATSGEARWSSGYVGIPRAMTVLGDTIVVAGSDMTAGYSLTGAVRWTIDASDRLLSDGTLVALLGPGAVRLVDENGSTVTTWMLDPARFATTMDILAVPGGFWVTSSSFEVQEVRTP</sequence>
<dbReference type="SMART" id="SM00564">
    <property type="entry name" value="PQQ"/>
    <property type="match status" value="4"/>
</dbReference>
<reference evidence="3 4" key="1">
    <citation type="submission" date="2023-07" db="EMBL/GenBank/DDBJ databases">
        <title>Protaetiibacter sp. nov WY-16 isolated from soil.</title>
        <authorList>
            <person name="Liu B."/>
            <person name="Wan Y."/>
        </authorList>
    </citation>
    <scope>NUCLEOTIDE SEQUENCE [LARGE SCALE GENOMIC DNA]</scope>
    <source>
        <strain evidence="3 4">WY-16</strain>
    </source>
</reference>
<dbReference type="SUPFAM" id="SSF50998">
    <property type="entry name" value="Quinoprotein alcohol dehydrogenase-like"/>
    <property type="match status" value="1"/>
</dbReference>
<dbReference type="Proteomes" id="UP001241072">
    <property type="component" value="Unassembled WGS sequence"/>
</dbReference>
<evidence type="ECO:0000313" key="3">
    <source>
        <dbReference type="EMBL" id="MDO7883497.1"/>
    </source>
</evidence>